<evidence type="ECO:0000256" key="1">
    <source>
        <dbReference type="ARBA" id="ARBA00008361"/>
    </source>
</evidence>
<comment type="caution">
    <text evidence="5">The sequence shown here is derived from an EMBL/GenBank/DDBJ whole genome shotgun (WGS) entry which is preliminary data.</text>
</comment>
<reference evidence="5" key="1">
    <citation type="journal article" date="2021" name="Nat. Commun.">
        <title>Genetic determinants of endophytism in the Arabidopsis root mycobiome.</title>
        <authorList>
            <person name="Mesny F."/>
            <person name="Miyauchi S."/>
            <person name="Thiergart T."/>
            <person name="Pickel B."/>
            <person name="Atanasova L."/>
            <person name="Karlsson M."/>
            <person name="Huettel B."/>
            <person name="Barry K.W."/>
            <person name="Haridas S."/>
            <person name="Chen C."/>
            <person name="Bauer D."/>
            <person name="Andreopoulos W."/>
            <person name="Pangilinan J."/>
            <person name="LaButti K."/>
            <person name="Riley R."/>
            <person name="Lipzen A."/>
            <person name="Clum A."/>
            <person name="Drula E."/>
            <person name="Henrissat B."/>
            <person name="Kohler A."/>
            <person name="Grigoriev I.V."/>
            <person name="Martin F.M."/>
            <person name="Hacquard S."/>
        </authorList>
    </citation>
    <scope>NUCLEOTIDE SEQUENCE</scope>
    <source>
        <strain evidence="5">MPI-CAGE-AT-0147</strain>
    </source>
</reference>
<dbReference type="OrthoDB" id="66144at2759"/>
<feature type="domain" description="Methyltransferase type 11" evidence="4">
    <location>
        <begin position="50"/>
        <end position="139"/>
    </location>
</feature>
<proteinExistence type="inferred from homology"/>
<dbReference type="CDD" id="cd02440">
    <property type="entry name" value="AdoMet_MTases"/>
    <property type="match status" value="1"/>
</dbReference>
<comment type="similarity">
    <text evidence="1">Belongs to the methyltransferase superfamily.</text>
</comment>
<evidence type="ECO:0000259" key="4">
    <source>
        <dbReference type="Pfam" id="PF08241"/>
    </source>
</evidence>
<keyword evidence="6" id="KW-1185">Reference proteome</keyword>
<dbReference type="SUPFAM" id="SSF53335">
    <property type="entry name" value="S-adenosyl-L-methionine-dependent methyltransferases"/>
    <property type="match status" value="1"/>
</dbReference>
<evidence type="ECO:0000313" key="5">
    <source>
        <dbReference type="EMBL" id="KAH7170876.1"/>
    </source>
</evidence>
<dbReference type="Proteomes" id="UP000738349">
    <property type="component" value="Unassembled WGS sequence"/>
</dbReference>
<dbReference type="InterPro" id="IPR051052">
    <property type="entry name" value="Diverse_substrate_MTase"/>
</dbReference>
<protein>
    <submittedName>
        <fullName evidence="5">S-adenosyl-L-methionine-dependent methyltransferase</fullName>
    </submittedName>
</protein>
<keyword evidence="2 5" id="KW-0489">Methyltransferase</keyword>
<keyword evidence="3" id="KW-0808">Transferase</keyword>
<dbReference type="AlphaFoldDB" id="A0A9P9FQR8"/>
<accession>A0A9P9FQR8</accession>
<dbReference type="GO" id="GO:0032259">
    <property type="term" value="P:methylation"/>
    <property type="evidence" value="ECO:0007669"/>
    <property type="project" value="UniProtKB-KW"/>
</dbReference>
<name>A0A9P9FQR8_9HYPO</name>
<dbReference type="GO" id="GO:0008757">
    <property type="term" value="F:S-adenosylmethionine-dependent methyltransferase activity"/>
    <property type="evidence" value="ECO:0007669"/>
    <property type="project" value="InterPro"/>
</dbReference>
<dbReference type="InterPro" id="IPR029063">
    <property type="entry name" value="SAM-dependent_MTases_sf"/>
</dbReference>
<dbReference type="PANTHER" id="PTHR44942:SF4">
    <property type="entry name" value="METHYLTRANSFERASE TYPE 11 DOMAIN-CONTAINING PROTEIN"/>
    <property type="match status" value="1"/>
</dbReference>
<dbReference type="InterPro" id="IPR013216">
    <property type="entry name" value="Methyltransf_11"/>
</dbReference>
<evidence type="ECO:0000256" key="2">
    <source>
        <dbReference type="ARBA" id="ARBA00022603"/>
    </source>
</evidence>
<organism evidence="5 6">
    <name type="scientific">Dactylonectria macrodidyma</name>
    <dbReference type="NCBI Taxonomy" id="307937"/>
    <lineage>
        <taxon>Eukaryota</taxon>
        <taxon>Fungi</taxon>
        <taxon>Dikarya</taxon>
        <taxon>Ascomycota</taxon>
        <taxon>Pezizomycotina</taxon>
        <taxon>Sordariomycetes</taxon>
        <taxon>Hypocreomycetidae</taxon>
        <taxon>Hypocreales</taxon>
        <taxon>Nectriaceae</taxon>
        <taxon>Dactylonectria</taxon>
    </lineage>
</organism>
<gene>
    <name evidence="5" type="ORF">EDB81DRAFT_753332</name>
</gene>
<dbReference type="Pfam" id="PF08241">
    <property type="entry name" value="Methyltransf_11"/>
    <property type="match status" value="1"/>
</dbReference>
<dbReference type="EMBL" id="JAGMUV010000002">
    <property type="protein sequence ID" value="KAH7170876.1"/>
    <property type="molecule type" value="Genomic_DNA"/>
</dbReference>
<evidence type="ECO:0000256" key="3">
    <source>
        <dbReference type="ARBA" id="ARBA00022679"/>
    </source>
</evidence>
<evidence type="ECO:0000313" key="6">
    <source>
        <dbReference type="Proteomes" id="UP000738349"/>
    </source>
</evidence>
<dbReference type="Gene3D" id="3.40.50.150">
    <property type="entry name" value="Vaccinia Virus protein VP39"/>
    <property type="match status" value="1"/>
</dbReference>
<sequence>MASTNSIHDAASKGFHNALSYDAHRPSYPDAAVGSLLKHLDLEGKPGRIVDLAAGTGKFTEVLAARPEAFEIVAVEPLDSMRETLTEKQLRGVEARAGTASNMDMVETGWADGCIVAQAFHWFAKEESLKEIHRVLKPDNRPTSWPASTTWEHELEELSFSGHSDGQPRFRHLQWQEVFEAQAKADEALFSMPISTDRVHWSVWLTPEGLWDRINTLSWNAVREGQAKQEFREQFDKILKEGDGSWNDKGEIEVHGSTFFAWTKRL</sequence>
<dbReference type="PANTHER" id="PTHR44942">
    <property type="entry name" value="METHYLTRANSF_11 DOMAIN-CONTAINING PROTEIN"/>
    <property type="match status" value="1"/>
</dbReference>